<protein>
    <recommendedName>
        <fullName evidence="2">Alkaline phosphatase family protein</fullName>
    </recommendedName>
</protein>
<dbReference type="PANTHER" id="PTHR10151">
    <property type="entry name" value="ECTONUCLEOTIDE PYROPHOSPHATASE/PHOSPHODIESTERASE"/>
    <property type="match status" value="1"/>
</dbReference>
<sequence>MKPLVLINVVGLTPRLLQHMPNLSALARQGWQGNLGTVLPAVTCSVQSTFLTGRMPAEHGIVGNGWYFRELGEVHLWRQHNGLVQGDKLWDGLKVANLCWWYAMGANTELLVTPRPVYHADGRKSPDCYTRPPSLHDDLTGRLGPFPLFHYWGPTASITSTHWIRRAAQRILRAERPDLTLVYLPHLDYELQRYGPESAQAVTAAQLVDAETAPLLAEAESAGATVVVLSEYGITPVRRPIDINRVLRAEGLLEVYTQDGMEYLDPWTSRAFAVADHQVAHVYVKDDQDLPRVRDILRQTPGVDEVLGRAEQARYRLDHERSGELVVTADPDAWFTYYYWLDDDRAPDFARTVEIHRKPGYDPAELFFDDPVRGRAKAAIALARKKIGLRYTMNVVPLDPSGVRGSHGRLPENPLDGPVLLCSDPAIPGWAETGNGLRATDVRPLVEHLLRCS</sequence>
<dbReference type="Gene3D" id="3.30.1360.110">
    <property type="entry name" value="Domain 2, Phosphonoacetate Hydrolase"/>
    <property type="match status" value="1"/>
</dbReference>
<dbReference type="EMBL" id="KF264542">
    <property type="protein sequence ID" value="AGS49424.1"/>
    <property type="molecule type" value="Genomic_DNA"/>
</dbReference>
<dbReference type="GO" id="GO:0016787">
    <property type="term" value="F:hydrolase activity"/>
    <property type="evidence" value="ECO:0007669"/>
    <property type="project" value="UniProtKB-ARBA"/>
</dbReference>
<dbReference type="Gene3D" id="3.40.720.10">
    <property type="entry name" value="Alkaline Phosphatase, subunit A"/>
    <property type="match status" value="1"/>
</dbReference>
<dbReference type="InterPro" id="IPR023116">
    <property type="entry name" value="Phosphonoacetate_hydro_insert"/>
</dbReference>
<dbReference type="SUPFAM" id="SSF53649">
    <property type="entry name" value="Alkaline phosphatase-like"/>
    <property type="match status" value="1"/>
</dbReference>
<evidence type="ECO:0008006" key="2">
    <source>
        <dbReference type="Google" id="ProtNLM"/>
    </source>
</evidence>
<dbReference type="InterPro" id="IPR017850">
    <property type="entry name" value="Alkaline_phosphatase_core_sf"/>
</dbReference>
<name>S5UAR8_9BACT</name>
<dbReference type="AlphaFoldDB" id="S5UAR8"/>
<proteinExistence type="predicted"/>
<dbReference type="Pfam" id="PF01663">
    <property type="entry name" value="Phosphodiest"/>
    <property type="match status" value="1"/>
</dbReference>
<dbReference type="CDD" id="cd16018">
    <property type="entry name" value="Enpp"/>
    <property type="match status" value="1"/>
</dbReference>
<dbReference type="PANTHER" id="PTHR10151:SF120">
    <property type="entry name" value="BIS(5'-ADENOSYL)-TRIPHOSPHATASE"/>
    <property type="match status" value="1"/>
</dbReference>
<organism evidence="1">
    <name type="scientific">uncultured bacterium esnapd4</name>
    <dbReference type="NCBI Taxonomy" id="1366610"/>
    <lineage>
        <taxon>Bacteria</taxon>
        <taxon>environmental samples</taxon>
    </lineage>
</organism>
<evidence type="ECO:0000313" key="1">
    <source>
        <dbReference type="EMBL" id="AGS49424.1"/>
    </source>
</evidence>
<dbReference type="InterPro" id="IPR002591">
    <property type="entry name" value="Phosphodiest/P_Trfase"/>
</dbReference>
<reference evidence="1" key="1">
    <citation type="journal article" date="2013" name="Proc. Natl. Acad. Sci. U.S.A.">
        <title>Mapping gene clusters within arrayed metagenomic libraries to expand the structural diversity of biomedically relevant natural products.</title>
        <authorList>
            <person name="Owen J.G."/>
            <person name="Reddy B.V."/>
            <person name="Ternei M.A."/>
            <person name="Charlop-Powers Z."/>
            <person name="Calle P.Y."/>
            <person name="Kim J.H."/>
            <person name="Brady S.F."/>
        </authorList>
    </citation>
    <scope>NUCLEOTIDE SEQUENCE</scope>
</reference>
<accession>S5UAR8</accession>